<evidence type="ECO:0000313" key="3">
    <source>
        <dbReference type="Proteomes" id="UP001524478"/>
    </source>
</evidence>
<dbReference type="RefSeq" id="WP_256311914.1">
    <property type="nucleotide sequence ID" value="NZ_JANGAC010000010.1"/>
</dbReference>
<dbReference type="InterPro" id="IPR018774">
    <property type="entry name" value="Phage_Mu_GpT"/>
</dbReference>
<proteinExistence type="predicted"/>
<name>A0ABT1SC97_9FIRM</name>
<accession>A0ABT1SC97</accession>
<reference evidence="2 3" key="1">
    <citation type="submission" date="2022-06" db="EMBL/GenBank/DDBJ databases">
        <title>Isolation of gut microbiota from human fecal samples.</title>
        <authorList>
            <person name="Pamer E.G."/>
            <person name="Barat B."/>
            <person name="Waligurski E."/>
            <person name="Medina S."/>
            <person name="Paddock L."/>
            <person name="Mostad J."/>
        </authorList>
    </citation>
    <scope>NUCLEOTIDE SEQUENCE [LARGE SCALE GENOMIC DNA]</scope>
    <source>
        <strain evidence="2 3">DFI.7.95</strain>
    </source>
</reference>
<dbReference type="EMBL" id="JANGAC010000010">
    <property type="protein sequence ID" value="MCQ4924091.1"/>
    <property type="molecule type" value="Genomic_DNA"/>
</dbReference>
<dbReference type="Proteomes" id="UP001524478">
    <property type="component" value="Unassembled WGS sequence"/>
</dbReference>
<gene>
    <name evidence="2" type="ORF">NE686_13395</name>
</gene>
<feature type="domain" description="Bacteriophage Mu GpT" evidence="1">
    <location>
        <begin position="228"/>
        <end position="295"/>
    </location>
</feature>
<protein>
    <submittedName>
        <fullName evidence="2">Mu-like prophage major head subunit gpT family protein</fullName>
    </submittedName>
</protein>
<feature type="domain" description="Bacteriophage Mu GpT" evidence="1">
    <location>
        <begin position="157"/>
        <end position="225"/>
    </location>
</feature>
<keyword evidence="3" id="KW-1185">Reference proteome</keyword>
<evidence type="ECO:0000259" key="1">
    <source>
        <dbReference type="Pfam" id="PF10124"/>
    </source>
</evidence>
<sequence length="300" mass="33291">MIVNQQALRGIYTSFKTIYAKAFDEAKPSWERIATKVASEAGEESYKWLGQIPRMREWIGERQIQNLSAYDYTIKNKDFELTVAVNRNDIADDRIGIYAPMVQNIGRSAATFPDDLVYGLLKDGFTNKCFDGKPFFADNHVVGKDKVKITASNKGTAKLTAESYAAARAAMMSLTDDSGKSLKLVPDLLVVPPSLEAKAREILIADQVNGTTNIYKGTAEPFVVPDLAGADEAWYLLCTSMSLKPLIYQEREAPKFQSFDKPDDENVFMRKQYIYGADARANAGYGFWQMAYGSDGSASA</sequence>
<organism evidence="2 3">
    <name type="scientific">Tissierella carlieri</name>
    <dbReference type="NCBI Taxonomy" id="689904"/>
    <lineage>
        <taxon>Bacteria</taxon>
        <taxon>Bacillati</taxon>
        <taxon>Bacillota</taxon>
        <taxon>Tissierellia</taxon>
        <taxon>Tissierellales</taxon>
        <taxon>Tissierellaceae</taxon>
        <taxon>Tissierella</taxon>
    </lineage>
</organism>
<dbReference type="Pfam" id="PF10124">
    <property type="entry name" value="Mu-like_gpT"/>
    <property type="match status" value="3"/>
</dbReference>
<evidence type="ECO:0000313" key="2">
    <source>
        <dbReference type="EMBL" id="MCQ4924091.1"/>
    </source>
</evidence>
<comment type="caution">
    <text evidence="2">The sequence shown here is derived from an EMBL/GenBank/DDBJ whole genome shotgun (WGS) entry which is preliminary data.</text>
</comment>
<feature type="domain" description="Bacteriophage Mu GpT" evidence="1">
    <location>
        <begin position="9"/>
        <end position="154"/>
    </location>
</feature>